<evidence type="ECO:0000256" key="1">
    <source>
        <dbReference type="ARBA" id="ARBA00004418"/>
    </source>
</evidence>
<keyword evidence="4" id="KW-0574">Periplasm</keyword>
<keyword evidence="2" id="KW-0813">Transport</keyword>
<evidence type="ECO:0000256" key="2">
    <source>
        <dbReference type="ARBA" id="ARBA00022448"/>
    </source>
</evidence>
<accession>A0A3P5XXL3</accession>
<dbReference type="SUPFAM" id="SSF53850">
    <property type="entry name" value="Periplasmic binding protein-like II"/>
    <property type="match status" value="1"/>
</dbReference>
<evidence type="ECO:0000313" key="7">
    <source>
        <dbReference type="Proteomes" id="UP000277498"/>
    </source>
</evidence>
<proteinExistence type="predicted"/>
<evidence type="ECO:0000256" key="3">
    <source>
        <dbReference type="ARBA" id="ARBA00022729"/>
    </source>
</evidence>
<dbReference type="RefSeq" id="WP_160144694.1">
    <property type="nucleotide sequence ID" value="NZ_UXAW01000136.1"/>
</dbReference>
<organism evidence="6 7">
    <name type="scientific">Pseudogemmobacter humi</name>
    <dbReference type="NCBI Taxonomy" id="2483812"/>
    <lineage>
        <taxon>Bacteria</taxon>
        <taxon>Pseudomonadati</taxon>
        <taxon>Pseudomonadota</taxon>
        <taxon>Alphaproteobacteria</taxon>
        <taxon>Rhodobacterales</taxon>
        <taxon>Paracoccaceae</taxon>
        <taxon>Pseudogemmobacter</taxon>
    </lineage>
</organism>
<comment type="subcellular location">
    <subcellularLocation>
        <location evidence="1">Periplasm</location>
    </subcellularLocation>
</comment>
<gene>
    <name evidence="6" type="primary">potD_5</name>
    <name evidence="6" type="ORF">XINFAN_04138</name>
</gene>
<protein>
    <submittedName>
        <fullName evidence="6">Spermidine/putrescine-binding periplasmic protein</fullName>
    </submittedName>
</protein>
<name>A0A3P5XXL3_9RHOB</name>
<reference evidence="6 7" key="1">
    <citation type="submission" date="2018-11" db="EMBL/GenBank/DDBJ databases">
        <authorList>
            <person name="Criscuolo A."/>
        </authorList>
    </citation>
    <scope>NUCLEOTIDE SEQUENCE [LARGE SCALE GENOMIC DNA]</scope>
    <source>
        <strain evidence="6">ACIP111625</strain>
    </source>
</reference>
<dbReference type="InterPro" id="IPR001188">
    <property type="entry name" value="Sperm_putr-bd"/>
</dbReference>
<dbReference type="GO" id="GO:0019808">
    <property type="term" value="F:polyamine binding"/>
    <property type="evidence" value="ECO:0007669"/>
    <property type="project" value="InterPro"/>
</dbReference>
<dbReference type="Proteomes" id="UP000277498">
    <property type="component" value="Unassembled WGS sequence"/>
</dbReference>
<dbReference type="Gene3D" id="3.40.190.10">
    <property type="entry name" value="Periplasmic binding protein-like II"/>
    <property type="match status" value="2"/>
</dbReference>
<dbReference type="AlphaFoldDB" id="A0A3P5XXL3"/>
<evidence type="ECO:0000256" key="5">
    <source>
        <dbReference type="SAM" id="SignalP"/>
    </source>
</evidence>
<evidence type="ECO:0000256" key="4">
    <source>
        <dbReference type="ARBA" id="ARBA00022764"/>
    </source>
</evidence>
<feature type="signal peptide" evidence="5">
    <location>
        <begin position="1"/>
        <end position="33"/>
    </location>
</feature>
<dbReference type="GO" id="GO:0015846">
    <property type="term" value="P:polyamine transport"/>
    <property type="evidence" value="ECO:0007669"/>
    <property type="project" value="InterPro"/>
</dbReference>
<dbReference type="Pfam" id="PF13416">
    <property type="entry name" value="SBP_bac_8"/>
    <property type="match status" value="1"/>
</dbReference>
<evidence type="ECO:0000313" key="6">
    <source>
        <dbReference type="EMBL" id="VDC33934.1"/>
    </source>
</evidence>
<keyword evidence="7" id="KW-1185">Reference proteome</keyword>
<sequence>MKRSEFRSDRSSASFSGTMRAALMAGAAMVALAAPAAAEGQLVLLVWEGYADDSIVKPFEEQTGCRVDPIYVGSNDEIVSKVMSGGGAADLISPSNDTAMRLVDAGVIAPVDPAKVPSMADFMPQFRNPEWLMKEGQLYGVPYGWGLIRIIADADKVPADTDSLGFLWDPAYKGQISVWDDIETLYMAARYLGFENTYDLTDEQLEAVKAKLIEMKPNIRKYWFTTGEMGTLMSGGEVVGGSSWEPTLVELWAAGKNVIDVKAKEGRGGYSDSWMIVRGAEENECVYPWLEYVSTPGAQALAHKVTGFGYPNSRMAAELDEETRATYERLGMSDSESLANIDWWQPVERRTKYLEIWNQVKAAAQ</sequence>
<dbReference type="PANTHER" id="PTHR30222">
    <property type="entry name" value="SPERMIDINE/PUTRESCINE-BINDING PERIPLASMIC PROTEIN"/>
    <property type="match status" value="1"/>
</dbReference>
<dbReference type="InterPro" id="IPR006059">
    <property type="entry name" value="SBP"/>
</dbReference>
<dbReference type="GO" id="GO:0042597">
    <property type="term" value="C:periplasmic space"/>
    <property type="evidence" value="ECO:0007669"/>
    <property type="project" value="UniProtKB-SubCell"/>
</dbReference>
<dbReference type="OrthoDB" id="6776301at2"/>
<keyword evidence="3 5" id="KW-0732">Signal</keyword>
<dbReference type="EMBL" id="UXAW01000136">
    <property type="protein sequence ID" value="VDC33934.1"/>
    <property type="molecule type" value="Genomic_DNA"/>
</dbReference>
<dbReference type="PRINTS" id="PR00909">
    <property type="entry name" value="SPERMDNBNDNG"/>
</dbReference>
<dbReference type="CDD" id="cd13588">
    <property type="entry name" value="PBP2_polyamine_1"/>
    <property type="match status" value="1"/>
</dbReference>
<dbReference type="PANTHER" id="PTHR30222:SF17">
    <property type="entry name" value="SPERMIDINE_PUTRESCINE-BINDING PERIPLASMIC PROTEIN"/>
    <property type="match status" value="1"/>
</dbReference>
<feature type="chain" id="PRO_5018176102" evidence="5">
    <location>
        <begin position="34"/>
        <end position="365"/>
    </location>
</feature>